<comment type="caution">
    <text evidence="1">The sequence shown here is derived from an EMBL/GenBank/DDBJ whole genome shotgun (WGS) entry which is preliminary data.</text>
</comment>
<accession>A0ABX0ILT1</accession>
<dbReference type="Proteomes" id="UP000636394">
    <property type="component" value="Unassembled WGS sequence"/>
</dbReference>
<dbReference type="RefSeq" id="WP_166339715.1">
    <property type="nucleotide sequence ID" value="NZ_WPCR01000007.1"/>
</dbReference>
<dbReference type="NCBIfam" id="TIGR01913">
    <property type="entry name" value="bet_lambda"/>
    <property type="match status" value="1"/>
</dbReference>
<evidence type="ECO:0000313" key="1">
    <source>
        <dbReference type="EMBL" id="NHM14460.1"/>
    </source>
</evidence>
<dbReference type="InterPro" id="IPR010183">
    <property type="entry name" value="Phage_lambda_Bet"/>
</dbReference>
<reference evidence="1 2" key="1">
    <citation type="submission" date="2019-11" db="EMBL/GenBank/DDBJ databases">
        <title>Eggerthellaceae novel genus isolated from the rectal contents of marmort.</title>
        <authorList>
            <person name="Zhang G."/>
        </authorList>
    </citation>
    <scope>NUCLEOTIDE SEQUENCE [LARGE SCALE GENOMIC DNA]</scope>
    <source>
        <strain evidence="2">zg-886</strain>
    </source>
</reference>
<protein>
    <submittedName>
        <fullName evidence="1">Phage recombination protein Bet</fullName>
    </submittedName>
</protein>
<dbReference type="InterPro" id="IPR018330">
    <property type="entry name" value="RecT_fam"/>
</dbReference>
<sequence length="251" mass="27241">MCAASGSALAVRYEADGTEIDLNPAVVVGYLIDPKDAYDARGNPTISNRELAKVIMTCKARRLNPFTGDVVVQLRRGKDGVQCSLVVTKNFFERRASANPMYKGKRAGITVLNRDGAPVKRPGCALYKDLGEKLIGGWCEVFVDGREPEYAEVSFDEYNQGYALWKTKPATMIRKVAVSQALREAFPADFGNLYEPEEMGIDADALEASGPPLRACAHSAHEGADASGNLGRRETIQGGAKDAEPVYEEAF</sequence>
<gene>
    <name evidence="1" type="primary">bet</name>
    <name evidence="1" type="ORF">GMI68_06735</name>
</gene>
<evidence type="ECO:0000313" key="2">
    <source>
        <dbReference type="Proteomes" id="UP000636394"/>
    </source>
</evidence>
<dbReference type="EMBL" id="WPCR01000007">
    <property type="protein sequence ID" value="NHM14460.1"/>
    <property type="molecule type" value="Genomic_DNA"/>
</dbReference>
<dbReference type="Pfam" id="PF03837">
    <property type="entry name" value="RecT"/>
    <property type="match status" value="1"/>
</dbReference>
<organism evidence="1 2">
    <name type="scientific">Xiamenia xianingshaonis</name>
    <dbReference type="NCBI Taxonomy" id="2682776"/>
    <lineage>
        <taxon>Bacteria</taxon>
        <taxon>Bacillati</taxon>
        <taxon>Actinomycetota</taxon>
        <taxon>Coriobacteriia</taxon>
        <taxon>Eggerthellales</taxon>
        <taxon>Eggerthellaceae</taxon>
        <taxon>Xiamenia</taxon>
    </lineage>
</organism>
<name>A0ABX0ILT1_9ACTN</name>
<proteinExistence type="predicted"/>
<keyword evidence="2" id="KW-1185">Reference proteome</keyword>